<dbReference type="Proteomes" id="UP000215002">
    <property type="component" value="Chromosome"/>
</dbReference>
<proteinExistence type="inferred from homology"/>
<accession>A0A223NQZ9</accession>
<sequence length="187" mass="21779">MDHQLNPHHWVAAHADYLFGFAITRINDEELAKDLVQETFLAALQRATHFEGKSSERTWLTAILKNKIIDVYRKRSSGLQNKTVAEAEKEQSDFFNADDGHWTRESGPKEFGIEEKDSLESKEFEQIMKKCLQKLPALWMAVFTMKHIDEEATEFICTELKVTAANFWVIIHRAKINLRACLQRNWI</sequence>
<keyword evidence="2" id="KW-0805">Transcription regulation</keyword>
<reference evidence="7 8" key="1">
    <citation type="submission" date="2017-08" db="EMBL/GenBank/DDBJ databases">
        <title>Complete genome sequence of Mucilaginibacter sp. strain BJC16-A31.</title>
        <authorList>
            <consortium name="Henan University of Science and Technology"/>
            <person name="You X."/>
        </authorList>
    </citation>
    <scope>NUCLEOTIDE SEQUENCE [LARGE SCALE GENOMIC DNA]</scope>
    <source>
        <strain evidence="7 8">BJC16-A31</strain>
    </source>
</reference>
<name>A0A223NQZ9_9SPHI</name>
<dbReference type="InterPro" id="IPR039425">
    <property type="entry name" value="RNA_pol_sigma-70-like"/>
</dbReference>
<evidence type="ECO:0000313" key="8">
    <source>
        <dbReference type="Proteomes" id="UP000215002"/>
    </source>
</evidence>
<dbReference type="NCBIfam" id="TIGR02937">
    <property type="entry name" value="sigma70-ECF"/>
    <property type="match status" value="1"/>
</dbReference>
<dbReference type="RefSeq" id="WP_170309713.1">
    <property type="nucleotide sequence ID" value="NZ_CP022743.1"/>
</dbReference>
<evidence type="ECO:0000256" key="4">
    <source>
        <dbReference type="ARBA" id="ARBA00023125"/>
    </source>
</evidence>
<dbReference type="InterPro" id="IPR007627">
    <property type="entry name" value="RNA_pol_sigma70_r2"/>
</dbReference>
<gene>
    <name evidence="7" type="ORF">MuYL_0323</name>
</gene>
<dbReference type="AlphaFoldDB" id="A0A223NQZ9"/>
<dbReference type="InterPro" id="IPR014284">
    <property type="entry name" value="RNA_pol_sigma-70_dom"/>
</dbReference>
<comment type="similarity">
    <text evidence="1">Belongs to the sigma-70 factor family. ECF subfamily.</text>
</comment>
<dbReference type="GO" id="GO:0003677">
    <property type="term" value="F:DNA binding"/>
    <property type="evidence" value="ECO:0007669"/>
    <property type="project" value="UniProtKB-KW"/>
</dbReference>
<dbReference type="SUPFAM" id="SSF88659">
    <property type="entry name" value="Sigma3 and sigma4 domains of RNA polymerase sigma factors"/>
    <property type="match status" value="1"/>
</dbReference>
<keyword evidence="8" id="KW-1185">Reference proteome</keyword>
<dbReference type="PANTHER" id="PTHR43133">
    <property type="entry name" value="RNA POLYMERASE ECF-TYPE SIGMA FACTO"/>
    <property type="match status" value="1"/>
</dbReference>
<organism evidence="7 8">
    <name type="scientific">Mucilaginibacter xinganensis</name>
    <dbReference type="NCBI Taxonomy" id="1234841"/>
    <lineage>
        <taxon>Bacteria</taxon>
        <taxon>Pseudomonadati</taxon>
        <taxon>Bacteroidota</taxon>
        <taxon>Sphingobacteriia</taxon>
        <taxon>Sphingobacteriales</taxon>
        <taxon>Sphingobacteriaceae</taxon>
        <taxon>Mucilaginibacter</taxon>
    </lineage>
</organism>
<protein>
    <submittedName>
        <fullName evidence="7">RNA polymerase subunit sigma-24</fullName>
    </submittedName>
</protein>
<evidence type="ECO:0000256" key="3">
    <source>
        <dbReference type="ARBA" id="ARBA00023082"/>
    </source>
</evidence>
<dbReference type="InterPro" id="IPR013325">
    <property type="entry name" value="RNA_pol_sigma_r2"/>
</dbReference>
<keyword evidence="4" id="KW-0238">DNA-binding</keyword>
<feature type="domain" description="RNA polymerase sigma-70 region 2" evidence="6">
    <location>
        <begin position="11"/>
        <end position="76"/>
    </location>
</feature>
<dbReference type="Pfam" id="PF04542">
    <property type="entry name" value="Sigma70_r2"/>
    <property type="match status" value="1"/>
</dbReference>
<dbReference type="EMBL" id="CP022743">
    <property type="protein sequence ID" value="ASU32226.1"/>
    <property type="molecule type" value="Genomic_DNA"/>
</dbReference>
<dbReference type="Gene3D" id="1.10.1740.10">
    <property type="match status" value="1"/>
</dbReference>
<evidence type="ECO:0000259" key="6">
    <source>
        <dbReference type="Pfam" id="PF04542"/>
    </source>
</evidence>
<dbReference type="KEGG" id="muc:MuYL_0323"/>
<evidence type="ECO:0000313" key="7">
    <source>
        <dbReference type="EMBL" id="ASU32226.1"/>
    </source>
</evidence>
<evidence type="ECO:0000256" key="2">
    <source>
        <dbReference type="ARBA" id="ARBA00023015"/>
    </source>
</evidence>
<dbReference type="GO" id="GO:0006352">
    <property type="term" value="P:DNA-templated transcription initiation"/>
    <property type="evidence" value="ECO:0007669"/>
    <property type="project" value="InterPro"/>
</dbReference>
<dbReference type="PANTHER" id="PTHR43133:SF8">
    <property type="entry name" value="RNA POLYMERASE SIGMA FACTOR HI_1459-RELATED"/>
    <property type="match status" value="1"/>
</dbReference>
<dbReference type="InterPro" id="IPR013324">
    <property type="entry name" value="RNA_pol_sigma_r3/r4-like"/>
</dbReference>
<dbReference type="GO" id="GO:0016987">
    <property type="term" value="F:sigma factor activity"/>
    <property type="evidence" value="ECO:0007669"/>
    <property type="project" value="UniProtKB-KW"/>
</dbReference>
<dbReference type="SUPFAM" id="SSF88946">
    <property type="entry name" value="Sigma2 domain of RNA polymerase sigma factors"/>
    <property type="match status" value="1"/>
</dbReference>
<keyword evidence="3" id="KW-0731">Sigma factor</keyword>
<evidence type="ECO:0000256" key="5">
    <source>
        <dbReference type="ARBA" id="ARBA00023163"/>
    </source>
</evidence>
<keyword evidence="5" id="KW-0804">Transcription</keyword>
<evidence type="ECO:0000256" key="1">
    <source>
        <dbReference type="ARBA" id="ARBA00010641"/>
    </source>
</evidence>